<dbReference type="InterPro" id="IPR049453">
    <property type="entry name" value="Memb_transporter_dom"/>
</dbReference>
<feature type="transmembrane region" description="Helical" evidence="5">
    <location>
        <begin position="272"/>
        <end position="289"/>
    </location>
</feature>
<feature type="transmembrane region" description="Helical" evidence="5">
    <location>
        <begin position="79"/>
        <end position="107"/>
    </location>
</feature>
<dbReference type="GO" id="GO:0016020">
    <property type="term" value="C:membrane"/>
    <property type="evidence" value="ECO:0007669"/>
    <property type="project" value="UniProtKB-SubCell"/>
</dbReference>
<sequence length="370" mass="42990">MIVIYFFSTKSQQFFAYVWAIFPVIAFFLVSFYTLDFLFSPSYLIMVPVFTIMFKINYKKDYSFVALLKMSIRQFVISFLAFIASSSFSWSIILNSSVTFLIVYLFYSSATPMRYHSYLMMFTFCQLIQVKGNTFLMQSQVVAFLIGLFLLALTLNAWWQTGLSQLTSLKSRGHVRFFKSIQLNMKQQKLTVINFWHDLQQTFFGITSFKQFLESPDERVQRFRLAIRMSFTITLSFILMWSVGGIKIIWIPMNVFLLLHPVKAEMNTRIKTRFWGTLLGCFLSLFVVNWLQLPLTHLIVSSLIGIFVYALKPGTVLQVTMATIFGLCLATISLRGMYAAELRVSFVLLAIFVVCLIDLGLFVYQRILRF</sequence>
<comment type="subcellular location">
    <subcellularLocation>
        <location evidence="1">Membrane</location>
        <topology evidence="1">Multi-pass membrane protein</topology>
    </subcellularLocation>
</comment>
<feature type="transmembrane region" description="Helical" evidence="5">
    <location>
        <begin position="319"/>
        <end position="338"/>
    </location>
</feature>
<feature type="domain" description="Integral membrane bound transporter" evidence="6">
    <location>
        <begin position="236"/>
        <end position="357"/>
    </location>
</feature>
<reference evidence="7 8" key="1">
    <citation type="submission" date="2010-07" db="EMBL/GenBank/DDBJ databases">
        <authorList>
            <person name="Sid Ahmed O."/>
        </authorList>
    </citation>
    <scope>NUCLEOTIDE SEQUENCE [LARGE SCALE GENOMIC DNA]</scope>
    <source>
        <strain evidence="7 8">TX4248</strain>
    </source>
</reference>
<evidence type="ECO:0000256" key="5">
    <source>
        <dbReference type="SAM" id="Phobius"/>
    </source>
</evidence>
<organism evidence="7 8">
    <name type="scientific">Enterococcus faecalis TX4248</name>
    <dbReference type="NCBI Taxonomy" id="749495"/>
    <lineage>
        <taxon>Bacteria</taxon>
        <taxon>Bacillati</taxon>
        <taxon>Bacillota</taxon>
        <taxon>Bacilli</taxon>
        <taxon>Lactobacillales</taxon>
        <taxon>Enterococcaceae</taxon>
        <taxon>Enterococcus</taxon>
    </lineage>
</organism>
<dbReference type="RefSeq" id="WP_002364392.1">
    <property type="nucleotide sequence ID" value="NZ_GL454478.1"/>
</dbReference>
<gene>
    <name evidence="7" type="ORF">HMPREF9498_02499</name>
</gene>
<dbReference type="HOGENOM" id="CLU_747505_0_0_9"/>
<feature type="transmembrane region" description="Helical" evidence="5">
    <location>
        <begin position="142"/>
        <end position="159"/>
    </location>
</feature>
<accession>A0A125W3P8</accession>
<evidence type="ECO:0000313" key="7">
    <source>
        <dbReference type="EMBL" id="EFM81927.1"/>
    </source>
</evidence>
<dbReference type="EMBL" id="AEBR01000088">
    <property type="protein sequence ID" value="EFM81927.1"/>
    <property type="molecule type" value="Genomic_DNA"/>
</dbReference>
<dbReference type="AlphaFoldDB" id="A0A125W3P8"/>
<proteinExistence type="predicted"/>
<evidence type="ECO:0000259" key="6">
    <source>
        <dbReference type="Pfam" id="PF13515"/>
    </source>
</evidence>
<comment type="caution">
    <text evidence="7">The sequence shown here is derived from an EMBL/GenBank/DDBJ whole genome shotgun (WGS) entry which is preliminary data.</text>
</comment>
<dbReference type="Proteomes" id="UP000004846">
    <property type="component" value="Unassembled WGS sequence"/>
</dbReference>
<feature type="transmembrane region" description="Helical" evidence="5">
    <location>
        <begin position="14"/>
        <end position="35"/>
    </location>
</feature>
<evidence type="ECO:0000256" key="4">
    <source>
        <dbReference type="ARBA" id="ARBA00023136"/>
    </source>
</evidence>
<protein>
    <recommendedName>
        <fullName evidence="6">Integral membrane bound transporter domain-containing protein</fullName>
    </recommendedName>
</protein>
<feature type="transmembrane region" description="Helical" evidence="5">
    <location>
        <begin position="344"/>
        <end position="364"/>
    </location>
</feature>
<evidence type="ECO:0000313" key="8">
    <source>
        <dbReference type="Proteomes" id="UP000004846"/>
    </source>
</evidence>
<feature type="transmembrane region" description="Helical" evidence="5">
    <location>
        <begin position="41"/>
        <end position="58"/>
    </location>
</feature>
<evidence type="ECO:0000256" key="2">
    <source>
        <dbReference type="ARBA" id="ARBA00022692"/>
    </source>
</evidence>
<feature type="transmembrane region" description="Helical" evidence="5">
    <location>
        <begin position="238"/>
        <end position="260"/>
    </location>
</feature>
<evidence type="ECO:0000256" key="3">
    <source>
        <dbReference type="ARBA" id="ARBA00022989"/>
    </source>
</evidence>
<dbReference type="Pfam" id="PF13515">
    <property type="entry name" value="FUSC_2"/>
    <property type="match status" value="1"/>
</dbReference>
<keyword evidence="4 5" id="KW-0472">Membrane</keyword>
<name>A0A125W3P8_ENTFL</name>
<keyword evidence="2 5" id="KW-0812">Transmembrane</keyword>
<keyword evidence="3 5" id="KW-1133">Transmembrane helix</keyword>
<evidence type="ECO:0000256" key="1">
    <source>
        <dbReference type="ARBA" id="ARBA00004141"/>
    </source>
</evidence>